<evidence type="ECO:0000256" key="10">
    <source>
        <dbReference type="ARBA" id="ARBA00048605"/>
    </source>
</evidence>
<feature type="active site" description="Proton donor" evidence="11">
    <location>
        <position position="437"/>
    </location>
</feature>
<evidence type="ECO:0000256" key="8">
    <source>
        <dbReference type="ARBA" id="ARBA00023295"/>
    </source>
</evidence>
<comment type="cofactor">
    <cofactor evidence="1 12">
        <name>Ca(2+)</name>
        <dbReference type="ChEBI" id="CHEBI:29108"/>
    </cofactor>
</comment>
<dbReference type="Proteomes" id="UP001175228">
    <property type="component" value="Unassembled WGS sequence"/>
</dbReference>
<evidence type="ECO:0000256" key="1">
    <source>
        <dbReference type="ARBA" id="ARBA00001913"/>
    </source>
</evidence>
<dbReference type="InterPro" id="IPR036026">
    <property type="entry name" value="Seven-hairpin_glycosidases"/>
</dbReference>
<dbReference type="GO" id="GO:0036503">
    <property type="term" value="P:ERAD pathway"/>
    <property type="evidence" value="ECO:0007669"/>
    <property type="project" value="UniProtKB-ARBA"/>
</dbReference>
<gene>
    <name evidence="15" type="ORF">EDD18DRAFT_44222</name>
</gene>
<keyword evidence="12" id="KW-0479">Metal-binding</keyword>
<evidence type="ECO:0000256" key="2">
    <source>
        <dbReference type="ARBA" id="ARBA00004922"/>
    </source>
</evidence>
<protein>
    <recommendedName>
        <fullName evidence="14">alpha-1,2-Mannosidase</fullName>
        <ecNumber evidence="14">3.2.1.-</ecNumber>
    </recommendedName>
</protein>
<dbReference type="GO" id="GO:0005509">
    <property type="term" value="F:calcium ion binding"/>
    <property type="evidence" value="ECO:0007669"/>
    <property type="project" value="InterPro"/>
</dbReference>
<dbReference type="GO" id="GO:0005975">
    <property type="term" value="P:carbohydrate metabolic process"/>
    <property type="evidence" value="ECO:0007669"/>
    <property type="project" value="InterPro"/>
</dbReference>
<evidence type="ECO:0000256" key="9">
    <source>
        <dbReference type="ARBA" id="ARBA00047669"/>
    </source>
</evidence>
<evidence type="ECO:0000313" key="15">
    <source>
        <dbReference type="EMBL" id="KAK0506748.1"/>
    </source>
</evidence>
<accession>A0AA39QPH4</accession>
<proteinExistence type="inferred from homology"/>
<dbReference type="Pfam" id="PF01532">
    <property type="entry name" value="Glyco_hydro_47"/>
    <property type="match status" value="1"/>
</dbReference>
<feature type="binding site" evidence="12">
    <location>
        <position position="562"/>
    </location>
    <ligand>
        <name>Ca(2+)</name>
        <dbReference type="ChEBI" id="CHEBI:29108"/>
    </ligand>
</feature>
<comment type="pathway">
    <text evidence="2">Protein modification; protein glycosylation.</text>
</comment>
<evidence type="ECO:0000256" key="3">
    <source>
        <dbReference type="ARBA" id="ARBA00007658"/>
    </source>
</evidence>
<dbReference type="Gene3D" id="1.50.10.10">
    <property type="match status" value="1"/>
</dbReference>
<keyword evidence="12" id="KW-0106">Calcium</keyword>
<keyword evidence="7" id="KW-0325">Glycoprotein</keyword>
<evidence type="ECO:0000313" key="16">
    <source>
        <dbReference type="Proteomes" id="UP001175228"/>
    </source>
</evidence>
<dbReference type="PRINTS" id="PR00747">
    <property type="entry name" value="GLYHDRLASE47"/>
</dbReference>
<evidence type="ECO:0000256" key="7">
    <source>
        <dbReference type="ARBA" id="ARBA00023180"/>
    </source>
</evidence>
<feature type="active site" evidence="11">
    <location>
        <position position="328"/>
    </location>
</feature>
<dbReference type="PANTHER" id="PTHR11742:SF101">
    <property type="entry name" value="MANNOSYL-OLIGOSACCHARIDE ALPHA-1,2-MANNOSIDASE 1B"/>
    <property type="match status" value="1"/>
</dbReference>
<evidence type="ECO:0000256" key="12">
    <source>
        <dbReference type="PIRSR" id="PIRSR601382-2"/>
    </source>
</evidence>
<dbReference type="InterPro" id="IPR012341">
    <property type="entry name" value="6hp_glycosidase-like_sf"/>
</dbReference>
<sequence>MTTPDDVIVDLHPWTIIVSICPRGGFAFAVQPPSFFTFHYHRHSSFAVRRAERVRQCCLLLQKTALHSSRYLSPTMRCAVVLSILSLISATPMQVSAVQKAGLRFPDPGLASEYRGLVKGIFQTSYAAYKKYAWGHDNLTPKTRSYSDGRNGWGASIIDAMSTMYVMDLDDLLNEAVNHTGTIDFRSSNTADHVSTFETTIRYLGSLLSVYGLRGGKDDVLLEKAVDLANKMAYAWVGDNELPFGCINFSSNKPDVGVTNIAEAGTLLMEWATLSRYTGNDTYYRLADKAMRHIAGLEAPFPGLAAQNIDPSSGEFVGGYITWGGGSDSYFEYLLKYPQLVGLGDRLYVNTWAKAVDSSIRHLLSRSTVGNYLYTRDYDASVNKYSDVGSHLACFHAGNWLYGGTILQNQTMVDTALELLDGCWNTYASTTTGIGPETFAYITPGGSDRLLTSDQRSFYNVHGFYVKISSYILRPEVIESNFYAWRITGDSKYLDRAAKAVDSFQKYLRTDIAYDGISDVDDESSDKVDNMESFWFAEVLKYLYLTFDDPAKMSIDDYIFNTEAHPFKKW</sequence>
<dbReference type="SUPFAM" id="SSF48225">
    <property type="entry name" value="Seven-hairpin glycosidases"/>
    <property type="match status" value="1"/>
</dbReference>
<comment type="catalytic activity">
    <reaction evidence="9">
        <text>N(4)-(alpha-D-Man-(1-&gt;2)-alpha-D-Man-(1-&gt;2)-alpha-D-Man-(1-&gt;3)-[alpha-D-Man-(1-&gt;3)-[alpha-D-Man-(1-&gt;2)-alpha-D-Man-(1-&gt;6)]-alpha-D-Man-(1-&gt;6)]-beta-D-Man-(1-&gt;4)-beta-D-GlcNAc-(1-&gt;4)-beta-D-GlcNAc)-L-asparaginyl-[protein] (N-glucan mannose isomer 8A1,2,3B1,3) + 3 H2O = N(4)-(alpha-D-Man-(1-&gt;3)-[alpha-D-Man-(1-&gt;3)-[alpha-D-Man-(1-&gt;6)]-alpha-D-Man-(1-&gt;6)]-beta-D-Man-(1-&gt;4)-beta-D-GlcNAc-(1-&gt;4)-beta-D-GlcNAc)-L-asparaginyl-[protein] (N-glucan mannose isomer 5A1,2) + 3 beta-D-mannose</text>
        <dbReference type="Rhea" id="RHEA:56028"/>
        <dbReference type="Rhea" id="RHEA-COMP:14358"/>
        <dbReference type="Rhea" id="RHEA-COMP:14367"/>
        <dbReference type="ChEBI" id="CHEBI:15377"/>
        <dbReference type="ChEBI" id="CHEBI:28563"/>
        <dbReference type="ChEBI" id="CHEBI:59087"/>
        <dbReference type="ChEBI" id="CHEBI:60628"/>
        <dbReference type="EC" id="3.2.1.113"/>
    </reaction>
</comment>
<feature type="active site" evidence="11">
    <location>
        <position position="476"/>
    </location>
</feature>
<dbReference type="GO" id="GO:0016020">
    <property type="term" value="C:membrane"/>
    <property type="evidence" value="ECO:0007669"/>
    <property type="project" value="InterPro"/>
</dbReference>
<dbReference type="GO" id="GO:0004571">
    <property type="term" value="F:mannosyl-oligosaccharide 1,2-alpha-mannosidase activity"/>
    <property type="evidence" value="ECO:0007669"/>
    <property type="project" value="UniProtKB-EC"/>
</dbReference>
<keyword evidence="16" id="KW-1185">Reference proteome</keyword>
<comment type="catalytic activity">
    <reaction evidence="10">
        <text>N(4)-(alpha-D-Man-(1-&gt;2)-alpha-D-Man-(1-&gt;2)-alpha-D-Man-(1-&gt;3)-[alpha-D-Man-(1-&gt;2)-alpha-D-Man-(1-&gt;3)-[alpha-D-Man-(1-&gt;2)-alpha-D-Man-(1-&gt;6)]-alpha-D-Man-(1-&gt;6)]-beta-D-Man-(1-&gt;4)-beta-D-GlcNAc-(1-&gt;4)-beta-D-GlcNAc)-L-asparaginyl-[protein] (N-glucan mannose isomer 9A1,2,3B1,2,3) + 4 H2O = N(4)-(alpha-D-Man-(1-&gt;3)-[alpha-D-Man-(1-&gt;3)-[alpha-D-Man-(1-&gt;6)]-alpha-D-Man-(1-&gt;6)]-beta-D-Man-(1-&gt;4)-beta-D-GlcNAc-(1-&gt;4)-beta-D-GlcNAc)-L-asparaginyl-[protein] (N-glucan mannose isomer 5A1,2) + 4 beta-D-mannose</text>
        <dbReference type="Rhea" id="RHEA:56008"/>
        <dbReference type="Rhea" id="RHEA-COMP:14356"/>
        <dbReference type="Rhea" id="RHEA-COMP:14367"/>
        <dbReference type="ChEBI" id="CHEBI:15377"/>
        <dbReference type="ChEBI" id="CHEBI:28563"/>
        <dbReference type="ChEBI" id="CHEBI:59087"/>
        <dbReference type="ChEBI" id="CHEBI:139493"/>
        <dbReference type="EC" id="3.2.1.113"/>
    </reaction>
</comment>
<comment type="similarity">
    <text evidence="3 14">Belongs to the glycosyl hydrolase 47 family.</text>
</comment>
<evidence type="ECO:0000256" key="6">
    <source>
        <dbReference type="ARBA" id="ARBA00023157"/>
    </source>
</evidence>
<dbReference type="InterPro" id="IPR050749">
    <property type="entry name" value="Glycosyl_Hydrolase_47"/>
</dbReference>
<reference evidence="15" key="1">
    <citation type="submission" date="2023-06" db="EMBL/GenBank/DDBJ databases">
        <authorList>
            <consortium name="Lawrence Berkeley National Laboratory"/>
            <person name="Ahrendt S."/>
            <person name="Sahu N."/>
            <person name="Indic B."/>
            <person name="Wong-Bajracharya J."/>
            <person name="Merenyi Z."/>
            <person name="Ke H.-M."/>
            <person name="Monk M."/>
            <person name="Kocsube S."/>
            <person name="Drula E."/>
            <person name="Lipzen A."/>
            <person name="Balint B."/>
            <person name="Henrissat B."/>
            <person name="Andreopoulos B."/>
            <person name="Martin F.M."/>
            <person name="Harder C.B."/>
            <person name="Rigling D."/>
            <person name="Ford K.L."/>
            <person name="Foster G.D."/>
            <person name="Pangilinan J."/>
            <person name="Papanicolaou A."/>
            <person name="Barry K."/>
            <person name="LaButti K."/>
            <person name="Viragh M."/>
            <person name="Koriabine M."/>
            <person name="Yan M."/>
            <person name="Riley R."/>
            <person name="Champramary S."/>
            <person name="Plett K.L."/>
            <person name="Tsai I.J."/>
            <person name="Slot J."/>
            <person name="Sipos G."/>
            <person name="Plett J."/>
            <person name="Nagy L.G."/>
            <person name="Grigoriev I.V."/>
        </authorList>
    </citation>
    <scope>NUCLEOTIDE SEQUENCE</scope>
    <source>
        <strain evidence="15">HWK02</strain>
    </source>
</reference>
<evidence type="ECO:0000256" key="4">
    <source>
        <dbReference type="ARBA" id="ARBA00022729"/>
    </source>
</evidence>
<evidence type="ECO:0000256" key="5">
    <source>
        <dbReference type="ARBA" id="ARBA00022801"/>
    </source>
</evidence>
<dbReference type="EC" id="3.2.1.-" evidence="14"/>
<evidence type="ECO:0000256" key="11">
    <source>
        <dbReference type="PIRSR" id="PIRSR601382-1"/>
    </source>
</evidence>
<keyword evidence="8 14" id="KW-0326">Glycosidase</keyword>
<keyword evidence="4" id="KW-0732">Signal</keyword>
<dbReference type="PANTHER" id="PTHR11742">
    <property type="entry name" value="MANNOSYL-OLIGOSACCHARIDE ALPHA-1,2-MANNOSIDASE-RELATED"/>
    <property type="match status" value="1"/>
</dbReference>
<feature type="active site" description="Proton donor" evidence="11">
    <location>
        <position position="198"/>
    </location>
</feature>
<evidence type="ECO:0000256" key="14">
    <source>
        <dbReference type="RuleBase" id="RU361193"/>
    </source>
</evidence>
<keyword evidence="6 13" id="KW-1015">Disulfide bond</keyword>
<organism evidence="15 16">
    <name type="scientific">Armillaria luteobubalina</name>
    <dbReference type="NCBI Taxonomy" id="153913"/>
    <lineage>
        <taxon>Eukaryota</taxon>
        <taxon>Fungi</taxon>
        <taxon>Dikarya</taxon>
        <taxon>Basidiomycota</taxon>
        <taxon>Agaricomycotina</taxon>
        <taxon>Agaricomycetes</taxon>
        <taxon>Agaricomycetidae</taxon>
        <taxon>Agaricales</taxon>
        <taxon>Marasmiineae</taxon>
        <taxon>Physalacriaceae</taxon>
        <taxon>Armillaria</taxon>
    </lineage>
</organism>
<dbReference type="AlphaFoldDB" id="A0AA39QPH4"/>
<feature type="disulfide bond" evidence="13">
    <location>
        <begin position="394"/>
        <end position="423"/>
    </location>
</feature>
<evidence type="ECO:0000256" key="13">
    <source>
        <dbReference type="PIRSR" id="PIRSR601382-3"/>
    </source>
</evidence>
<comment type="caution">
    <text evidence="15">The sequence shown here is derived from an EMBL/GenBank/DDBJ whole genome shotgun (WGS) entry which is preliminary data.</text>
</comment>
<dbReference type="GO" id="GO:0005783">
    <property type="term" value="C:endoplasmic reticulum"/>
    <property type="evidence" value="ECO:0007669"/>
    <property type="project" value="TreeGrafter"/>
</dbReference>
<dbReference type="InterPro" id="IPR001382">
    <property type="entry name" value="Glyco_hydro_47"/>
</dbReference>
<dbReference type="EMBL" id="JAUEPU010000001">
    <property type="protein sequence ID" value="KAK0506748.1"/>
    <property type="molecule type" value="Genomic_DNA"/>
</dbReference>
<keyword evidence="5 14" id="KW-0378">Hydrolase</keyword>
<name>A0AA39QPH4_9AGAR</name>